<evidence type="ECO:0000313" key="2">
    <source>
        <dbReference type="Proteomes" id="UP000070355"/>
    </source>
</evidence>
<name>A0A133ZS96_9BACL</name>
<organism evidence="1 2">
    <name type="scientific">Gemella haemolysans</name>
    <dbReference type="NCBI Taxonomy" id="1379"/>
    <lineage>
        <taxon>Bacteria</taxon>
        <taxon>Bacillati</taxon>
        <taxon>Bacillota</taxon>
        <taxon>Bacilli</taxon>
        <taxon>Bacillales</taxon>
        <taxon>Gemellaceae</taxon>
        <taxon>Gemella</taxon>
    </lineage>
</organism>
<dbReference type="GO" id="GO:0006646">
    <property type="term" value="P:phosphatidylethanolamine biosynthetic process"/>
    <property type="evidence" value="ECO:0007669"/>
    <property type="project" value="TreeGrafter"/>
</dbReference>
<comment type="caution">
    <text evidence="1">The sequence shown here is derived from an EMBL/GenBank/DDBJ whole genome shotgun (WGS) entry which is preliminary data.</text>
</comment>
<sequence length="272" mass="33063">MYNLDKLEKILKGKVISLEETSYGITNKNYIIITDNNKYFYRTSKDSTNIVNKDNEREAINLLANENYFLKPIFFNNDNLITEFQPNPKTFISQRKLSTIIRIGKLLNNFHSKKFQAEHIFDPIKQFYNYYNQIDEKKNILDQYLYIIDEFRKFYEPDRLCHNDLVEGNFLFSRDKLYLIDFEYAGFNDYYFDIASFISENDLNYEETITFLKAYFSNEECNYKKLDVFLQFCDLLWYTWAILLYEKRREEIYNEIAQAKLHRLINPRKIVY</sequence>
<protein>
    <submittedName>
        <fullName evidence="1">Phosphotransferase enzyme family protein</fullName>
    </submittedName>
</protein>
<dbReference type="Gene3D" id="3.90.1200.10">
    <property type="match status" value="1"/>
</dbReference>
<dbReference type="RefSeq" id="WP_060914509.1">
    <property type="nucleotide sequence ID" value="NZ_KQ959982.1"/>
</dbReference>
<dbReference type="STRING" id="1379.HMPREF3186_01417"/>
<dbReference type="PANTHER" id="PTHR22603:SF66">
    <property type="entry name" value="ETHANOLAMINE KINASE"/>
    <property type="match status" value="1"/>
</dbReference>
<proteinExistence type="predicted"/>
<gene>
    <name evidence="1" type="ORF">HMPREF3186_01417</name>
</gene>
<dbReference type="GO" id="GO:0005737">
    <property type="term" value="C:cytoplasm"/>
    <property type="evidence" value="ECO:0007669"/>
    <property type="project" value="TreeGrafter"/>
</dbReference>
<reference evidence="2" key="1">
    <citation type="submission" date="2016-01" db="EMBL/GenBank/DDBJ databases">
        <authorList>
            <person name="Mitreva M."/>
            <person name="Pepin K.H."/>
            <person name="Mihindukulasuriya K.A."/>
            <person name="Fulton R."/>
            <person name="Fronick C."/>
            <person name="O'Laughlin M."/>
            <person name="Miner T."/>
            <person name="Herter B."/>
            <person name="Rosa B.A."/>
            <person name="Cordes M."/>
            <person name="Tomlinson C."/>
            <person name="Wollam A."/>
            <person name="Palsikar V.B."/>
            <person name="Mardis E.R."/>
            <person name="Wilson R.K."/>
        </authorList>
    </citation>
    <scope>NUCLEOTIDE SEQUENCE [LARGE SCALE GENOMIC DNA]</scope>
    <source>
        <strain evidence="2">DNF01167</strain>
    </source>
</reference>
<dbReference type="AlphaFoldDB" id="A0A133ZS96"/>
<dbReference type="Gene3D" id="3.30.200.20">
    <property type="entry name" value="Phosphorylase Kinase, domain 1"/>
    <property type="match status" value="1"/>
</dbReference>
<dbReference type="Proteomes" id="UP000070355">
    <property type="component" value="Unassembled WGS sequence"/>
</dbReference>
<dbReference type="Pfam" id="PF01633">
    <property type="entry name" value="Choline_kinase"/>
    <property type="match status" value="1"/>
</dbReference>
<dbReference type="GO" id="GO:0004305">
    <property type="term" value="F:ethanolamine kinase activity"/>
    <property type="evidence" value="ECO:0007669"/>
    <property type="project" value="TreeGrafter"/>
</dbReference>
<evidence type="ECO:0000313" key="1">
    <source>
        <dbReference type="EMBL" id="KXB58339.1"/>
    </source>
</evidence>
<dbReference type="SUPFAM" id="SSF56112">
    <property type="entry name" value="Protein kinase-like (PK-like)"/>
    <property type="match status" value="1"/>
</dbReference>
<accession>A0A133ZS96</accession>
<dbReference type="OrthoDB" id="9803871at2"/>
<dbReference type="CDD" id="cd05151">
    <property type="entry name" value="ChoK-like"/>
    <property type="match status" value="1"/>
</dbReference>
<dbReference type="PATRIC" id="fig|1379.3.peg.1401"/>
<dbReference type="InterPro" id="IPR011009">
    <property type="entry name" value="Kinase-like_dom_sf"/>
</dbReference>
<dbReference type="EMBL" id="LSDC01000099">
    <property type="protein sequence ID" value="KXB58339.1"/>
    <property type="molecule type" value="Genomic_DNA"/>
</dbReference>
<dbReference type="PANTHER" id="PTHR22603">
    <property type="entry name" value="CHOLINE/ETHANOALAMINE KINASE"/>
    <property type="match status" value="1"/>
</dbReference>
<keyword evidence="1" id="KW-0808">Transferase</keyword>